<dbReference type="InterPro" id="IPR038731">
    <property type="entry name" value="RgtA/B/C-like"/>
</dbReference>
<evidence type="ECO:0000256" key="3">
    <source>
        <dbReference type="ARBA" id="ARBA00022676"/>
    </source>
</evidence>
<evidence type="ECO:0000256" key="2">
    <source>
        <dbReference type="ARBA" id="ARBA00022475"/>
    </source>
</evidence>
<name>A0A3E0LNU4_9CHRO</name>
<comment type="subcellular location">
    <subcellularLocation>
        <location evidence="1">Cell membrane</location>
        <topology evidence="1">Multi-pass membrane protein</topology>
    </subcellularLocation>
</comment>
<evidence type="ECO:0000256" key="8">
    <source>
        <dbReference type="SAM" id="Phobius"/>
    </source>
</evidence>
<feature type="transmembrane region" description="Helical" evidence="8">
    <location>
        <begin position="324"/>
        <end position="341"/>
    </location>
</feature>
<feature type="transmembrane region" description="Helical" evidence="8">
    <location>
        <begin position="169"/>
        <end position="202"/>
    </location>
</feature>
<feature type="transmembrane region" description="Helical" evidence="8">
    <location>
        <begin position="383"/>
        <end position="402"/>
    </location>
</feature>
<evidence type="ECO:0000256" key="7">
    <source>
        <dbReference type="ARBA" id="ARBA00023136"/>
    </source>
</evidence>
<keyword evidence="7 8" id="KW-0472">Membrane</keyword>
<feature type="transmembrane region" description="Helical" evidence="8">
    <location>
        <begin position="119"/>
        <end position="137"/>
    </location>
</feature>
<accession>A0A3E0LNU4</accession>
<feature type="transmembrane region" description="Helical" evidence="8">
    <location>
        <begin position="353"/>
        <end position="377"/>
    </location>
</feature>
<keyword evidence="4 10" id="KW-0808">Transferase</keyword>
<evidence type="ECO:0000256" key="1">
    <source>
        <dbReference type="ARBA" id="ARBA00004651"/>
    </source>
</evidence>
<gene>
    <name evidence="10" type="ORF">DWQ51_17775</name>
</gene>
<feature type="domain" description="Glycosyltransferase RgtA/B/C/D-like" evidence="9">
    <location>
        <begin position="72"/>
        <end position="229"/>
    </location>
</feature>
<keyword evidence="2" id="KW-1003">Cell membrane</keyword>
<keyword evidence="3" id="KW-0328">Glycosyltransferase</keyword>
<feature type="transmembrane region" description="Helical" evidence="8">
    <location>
        <begin position="17"/>
        <end position="34"/>
    </location>
</feature>
<dbReference type="GO" id="GO:0009103">
    <property type="term" value="P:lipopolysaccharide biosynthetic process"/>
    <property type="evidence" value="ECO:0007669"/>
    <property type="project" value="UniProtKB-ARBA"/>
</dbReference>
<evidence type="ECO:0000259" key="9">
    <source>
        <dbReference type="Pfam" id="PF13231"/>
    </source>
</evidence>
<dbReference type="Pfam" id="PF13231">
    <property type="entry name" value="PMT_2"/>
    <property type="match status" value="1"/>
</dbReference>
<evidence type="ECO:0000313" key="10">
    <source>
        <dbReference type="EMBL" id="REJ49016.1"/>
    </source>
</evidence>
<proteinExistence type="predicted"/>
<protein>
    <submittedName>
        <fullName evidence="10">Glycosyltransferase family 39 protein</fullName>
    </submittedName>
</protein>
<keyword evidence="5 8" id="KW-0812">Transmembrane</keyword>
<feature type="transmembrane region" description="Helical" evidence="8">
    <location>
        <begin position="214"/>
        <end position="235"/>
    </location>
</feature>
<dbReference type="GO" id="GO:0016763">
    <property type="term" value="F:pentosyltransferase activity"/>
    <property type="evidence" value="ECO:0007669"/>
    <property type="project" value="TreeGrafter"/>
</dbReference>
<dbReference type="AlphaFoldDB" id="A0A3E0LNU4"/>
<dbReference type="InterPro" id="IPR050297">
    <property type="entry name" value="LipidA_mod_glycosyltrf_83"/>
</dbReference>
<feature type="transmembrane region" description="Helical" evidence="8">
    <location>
        <begin position="301"/>
        <end position="318"/>
    </location>
</feature>
<comment type="caution">
    <text evidence="10">The sequence shown here is derived from an EMBL/GenBank/DDBJ whole genome shotgun (WGS) entry which is preliminary data.</text>
</comment>
<feature type="transmembrane region" description="Helical" evidence="8">
    <location>
        <begin position="268"/>
        <end position="289"/>
    </location>
</feature>
<feature type="transmembrane region" description="Helical" evidence="8">
    <location>
        <begin position="93"/>
        <end position="113"/>
    </location>
</feature>
<evidence type="ECO:0000313" key="11">
    <source>
        <dbReference type="Proteomes" id="UP000257002"/>
    </source>
</evidence>
<reference evidence="10 11" key="1">
    <citation type="submission" date="2017-10" db="EMBL/GenBank/DDBJ databases">
        <title>A large-scale comparative metagenomic study reveals the eutrophication-driven functional interactions in six Microcystis-epibionts communities.</title>
        <authorList>
            <person name="Li Q."/>
            <person name="Lin F."/>
        </authorList>
    </citation>
    <scope>NUCLEOTIDE SEQUENCE [LARGE SCALE GENOMIC DNA]</scope>
    <source>
        <strain evidence="10">TW10</strain>
    </source>
</reference>
<evidence type="ECO:0000256" key="5">
    <source>
        <dbReference type="ARBA" id="ARBA00022692"/>
    </source>
</evidence>
<dbReference type="PANTHER" id="PTHR33908:SF3">
    <property type="entry name" value="UNDECAPRENYL PHOSPHATE-ALPHA-4-AMINO-4-DEOXY-L-ARABINOSE ARABINOSYL TRANSFERASE"/>
    <property type="match status" value="1"/>
</dbReference>
<dbReference type="GO" id="GO:0010041">
    <property type="term" value="P:response to iron(III) ion"/>
    <property type="evidence" value="ECO:0007669"/>
    <property type="project" value="TreeGrafter"/>
</dbReference>
<evidence type="ECO:0000256" key="6">
    <source>
        <dbReference type="ARBA" id="ARBA00022989"/>
    </source>
</evidence>
<keyword evidence="6 8" id="KW-1133">Transmembrane helix</keyword>
<dbReference type="EMBL" id="QQWD01000023">
    <property type="protein sequence ID" value="REJ49016.1"/>
    <property type="molecule type" value="Genomic_DNA"/>
</dbReference>
<dbReference type="GO" id="GO:0005886">
    <property type="term" value="C:plasma membrane"/>
    <property type="evidence" value="ECO:0007669"/>
    <property type="project" value="UniProtKB-SubCell"/>
</dbReference>
<dbReference type="PANTHER" id="PTHR33908">
    <property type="entry name" value="MANNOSYLTRANSFERASE YKCB-RELATED"/>
    <property type="match status" value="1"/>
</dbReference>
<evidence type="ECO:0000256" key="4">
    <source>
        <dbReference type="ARBA" id="ARBA00022679"/>
    </source>
</evidence>
<organism evidence="10 11">
    <name type="scientific">Microcystis wesenbergii TW10</name>
    <dbReference type="NCBI Taxonomy" id="2060474"/>
    <lineage>
        <taxon>Bacteria</taxon>
        <taxon>Bacillati</taxon>
        <taxon>Cyanobacteriota</taxon>
        <taxon>Cyanophyceae</taxon>
        <taxon>Oscillatoriophycideae</taxon>
        <taxon>Chroococcales</taxon>
        <taxon>Microcystaceae</taxon>
        <taxon>Microcystis</taxon>
    </lineage>
</organism>
<sequence length="540" mass="61205">MVKTEQIQVIISKFKDATLWLLFSLSAIILLWKLGQRSLEDWDEAIYAQISKEIGQNGDWITLHYGYVPWFHKPPLFMWSTAAFFQLFGVDEFWARAASALSGVALIAIIYLIGKKVYGYWAGVFASLILLASYQFVHSARFGTTDMMLTFFLFLSLYGYLHLRQGNQKWWYFIGTACALAFMVKGFAAIVAPAAIMITLLIERQLLTTFKSRHFWQSIVLATLIILPWHLTVLLQHGQAFLGKYLGYHVIERATRPLEGNSGDFLSYFRTVIKFFFPWVYLIPFAFIVSVKDTLKPHSSSRILIVFFLVVFGLYSLVSTKLSWYILPLYPILAIFIGYLFQKAQASSTARSWILISIATVALVIFPLTPLKIVGIISPSVKQIVAVFCFVIAATLLVLILLKRLTPKSATILLFAVFVFSGIREVRGLYTARVTPLAALAQVAGQGDFSKNKKNPLIIAKLSASLNHPSALFYSNRPVWWVRSAEELKTAVNSDKNHEIIMSKEDFDNLSSEYEIQVLAEKASLVYAKIYPKNFPRINK</sequence>
<dbReference type="Proteomes" id="UP000257002">
    <property type="component" value="Unassembled WGS sequence"/>
</dbReference>